<dbReference type="GO" id="GO:0006260">
    <property type="term" value="P:DNA replication"/>
    <property type="evidence" value="ECO:0007669"/>
    <property type="project" value="InterPro"/>
</dbReference>
<feature type="domain" description="Bacterial DNA polymerase III alpha subunit NTPase" evidence="1">
    <location>
        <begin position="102"/>
        <end position="174"/>
    </location>
</feature>
<evidence type="ECO:0000259" key="1">
    <source>
        <dbReference type="Pfam" id="PF07733"/>
    </source>
</evidence>
<proteinExistence type="predicted"/>
<name>A0A381YXN4_9ZZZZ</name>
<accession>A0A381YXN4</accession>
<dbReference type="InterPro" id="IPR011708">
    <property type="entry name" value="DNA_pol3_alpha_NTPase_dom"/>
</dbReference>
<protein>
    <recommendedName>
        <fullName evidence="1">Bacterial DNA polymerase III alpha subunit NTPase domain-containing protein</fullName>
    </recommendedName>
</protein>
<dbReference type="EMBL" id="UINC01019325">
    <property type="protein sequence ID" value="SVA81788.1"/>
    <property type="molecule type" value="Genomic_DNA"/>
</dbReference>
<reference evidence="2" key="1">
    <citation type="submission" date="2018-05" db="EMBL/GenBank/DDBJ databases">
        <authorList>
            <person name="Lanie J.A."/>
            <person name="Ng W.-L."/>
            <person name="Kazmierczak K.M."/>
            <person name="Andrzejewski T.M."/>
            <person name="Davidsen T.M."/>
            <person name="Wayne K.J."/>
            <person name="Tettelin H."/>
            <person name="Glass J.I."/>
            <person name="Rusch D."/>
            <person name="Podicherti R."/>
            <person name="Tsui H.-C.T."/>
            <person name="Winkler M.E."/>
        </authorList>
    </citation>
    <scope>NUCLEOTIDE SEQUENCE</scope>
</reference>
<dbReference type="GO" id="GO:0008408">
    <property type="term" value="F:3'-5' exonuclease activity"/>
    <property type="evidence" value="ECO:0007669"/>
    <property type="project" value="InterPro"/>
</dbReference>
<dbReference type="AlphaFoldDB" id="A0A381YXN4"/>
<evidence type="ECO:0000313" key="2">
    <source>
        <dbReference type="EMBL" id="SVA81788.1"/>
    </source>
</evidence>
<organism evidence="2">
    <name type="scientific">marine metagenome</name>
    <dbReference type="NCBI Taxonomy" id="408172"/>
    <lineage>
        <taxon>unclassified sequences</taxon>
        <taxon>metagenomes</taxon>
        <taxon>ecological metagenomes</taxon>
    </lineage>
</organism>
<gene>
    <name evidence="2" type="ORF">METZ01_LOCUS134642</name>
</gene>
<sequence>MNMLVDKLGVPRFTTKDIINLIYEGNGDKLSKILVESSRDTELYNESINKIGNELLPLKEYQPLPYDLKHFDQALQSEWFMPDKYKKLDIRHYLEERCETLEEVKRVDEEYIEYEKRGLLDLLRFLIYLVAIMRENNVVWGVGRGSSVASYILYLIGIHKINSIQYELDWHEFMR</sequence>
<dbReference type="Pfam" id="PF07733">
    <property type="entry name" value="DNA_pol3_alpha"/>
    <property type="match status" value="1"/>
</dbReference>